<dbReference type="PANTHER" id="PTHR42829:SF2">
    <property type="entry name" value="NADH-UBIQUINONE OXIDOREDUCTASE CHAIN 5"/>
    <property type="match status" value="1"/>
</dbReference>
<keyword evidence="2 5" id="KW-0812">Transmembrane</keyword>
<feature type="transmembrane region" description="Helical" evidence="5">
    <location>
        <begin position="42"/>
        <end position="62"/>
    </location>
</feature>
<dbReference type="InterPro" id="IPR001516">
    <property type="entry name" value="Proton_antipo_N"/>
</dbReference>
<feature type="transmembrane region" description="Helical" evidence="5">
    <location>
        <begin position="366"/>
        <end position="384"/>
    </location>
</feature>
<comment type="subcellular location">
    <subcellularLocation>
        <location evidence="1">Membrane</location>
        <topology evidence="1">Multi-pass membrane protein</topology>
    </subcellularLocation>
</comment>
<dbReference type="GO" id="GO:0003954">
    <property type="term" value="F:NADH dehydrogenase activity"/>
    <property type="evidence" value="ECO:0007669"/>
    <property type="project" value="TreeGrafter"/>
</dbReference>
<feature type="transmembrane region" description="Helical" evidence="5">
    <location>
        <begin position="630"/>
        <end position="651"/>
    </location>
</feature>
<dbReference type="GO" id="GO:0042773">
    <property type="term" value="P:ATP synthesis coupled electron transport"/>
    <property type="evidence" value="ECO:0007669"/>
    <property type="project" value="InterPro"/>
</dbReference>
<dbReference type="AlphaFoldDB" id="A0A830GRG3"/>
<dbReference type="InterPro" id="IPR003945">
    <property type="entry name" value="NU5C-like"/>
</dbReference>
<feature type="transmembrane region" description="Helical" evidence="5">
    <location>
        <begin position="305"/>
        <end position="330"/>
    </location>
</feature>
<dbReference type="Pfam" id="PF00662">
    <property type="entry name" value="Proton_antipo_N"/>
    <property type="match status" value="1"/>
</dbReference>
<evidence type="ECO:0000313" key="8">
    <source>
        <dbReference type="EMBL" id="GGP18859.1"/>
    </source>
</evidence>
<feature type="transmembrane region" description="Helical" evidence="5">
    <location>
        <begin position="337"/>
        <end position="360"/>
    </location>
</feature>
<feature type="transmembrane region" description="Helical" evidence="5">
    <location>
        <begin position="528"/>
        <end position="552"/>
    </location>
</feature>
<dbReference type="EMBL" id="BMNL01000001">
    <property type="protein sequence ID" value="GGP18859.1"/>
    <property type="molecule type" value="Genomic_DNA"/>
</dbReference>
<evidence type="ECO:0000256" key="1">
    <source>
        <dbReference type="ARBA" id="ARBA00004141"/>
    </source>
</evidence>
<feature type="transmembrane region" description="Helical" evidence="5">
    <location>
        <begin position="265"/>
        <end position="293"/>
    </location>
</feature>
<dbReference type="PANTHER" id="PTHR42829">
    <property type="entry name" value="NADH-UBIQUINONE OXIDOREDUCTASE CHAIN 5"/>
    <property type="match status" value="1"/>
</dbReference>
<name>A0A830GRG3_9CREN</name>
<feature type="transmembrane region" description="Helical" evidence="5">
    <location>
        <begin position="121"/>
        <end position="139"/>
    </location>
</feature>
<evidence type="ECO:0000256" key="2">
    <source>
        <dbReference type="ARBA" id="ARBA00022692"/>
    </source>
</evidence>
<keyword evidence="3 5" id="KW-1133">Transmembrane helix</keyword>
<protein>
    <submittedName>
        <fullName evidence="8">F420H(2):quinone oxidoreductase</fullName>
    </submittedName>
</protein>
<feature type="transmembrane region" description="Helical" evidence="5">
    <location>
        <begin position="206"/>
        <end position="224"/>
    </location>
</feature>
<comment type="caution">
    <text evidence="8">The sequence shown here is derived from an EMBL/GenBank/DDBJ whole genome shotgun (WGS) entry which is preliminary data.</text>
</comment>
<evidence type="ECO:0000256" key="4">
    <source>
        <dbReference type="ARBA" id="ARBA00023136"/>
    </source>
</evidence>
<keyword evidence="9" id="KW-1185">Reference proteome</keyword>
<dbReference type="RefSeq" id="WP_188595452.1">
    <property type="nucleotide sequence ID" value="NZ_BMNL01000001.1"/>
</dbReference>
<feature type="transmembrane region" description="Helical" evidence="5">
    <location>
        <begin position="420"/>
        <end position="440"/>
    </location>
</feature>
<organism evidence="8 9">
    <name type="scientific">Thermocladium modestius</name>
    <dbReference type="NCBI Taxonomy" id="62609"/>
    <lineage>
        <taxon>Archaea</taxon>
        <taxon>Thermoproteota</taxon>
        <taxon>Thermoprotei</taxon>
        <taxon>Thermoproteales</taxon>
        <taxon>Thermoproteaceae</taxon>
        <taxon>Thermocladium</taxon>
    </lineage>
</organism>
<dbReference type="InterPro" id="IPR001750">
    <property type="entry name" value="ND/Mrp_TM"/>
</dbReference>
<proteinExistence type="predicted"/>
<dbReference type="PRINTS" id="PR01434">
    <property type="entry name" value="NADHDHGNASE5"/>
</dbReference>
<feature type="transmembrane region" description="Helical" evidence="5">
    <location>
        <begin position="460"/>
        <end position="480"/>
    </location>
</feature>
<dbReference type="GO" id="GO:0015990">
    <property type="term" value="P:electron transport coupled proton transport"/>
    <property type="evidence" value="ECO:0007669"/>
    <property type="project" value="TreeGrafter"/>
</dbReference>
<reference evidence="8" key="2">
    <citation type="submission" date="2020-09" db="EMBL/GenBank/DDBJ databases">
        <authorList>
            <person name="Sun Q."/>
            <person name="Ohkuma M."/>
        </authorList>
    </citation>
    <scope>NUCLEOTIDE SEQUENCE</scope>
    <source>
        <strain evidence="8">JCM 10088</strain>
    </source>
</reference>
<sequence length="652" mass="71232">MYESLLPILIALMTVLPTLLAAPISVYWAVEQDNRKARPLEYLAVTGLGVAAVVSTYIALGYPMKTLIYSYPWISVPGIFTTYVSFVVDFLSRYMGLLTAWLAFAIGVYSLEYMADDYRLGWFWFFYNTFAASMLLLVYSNNLLLMFIGWEGLGLSSWALIGNWFRDDDETSFVGKVGDTVMGKPAWTTPSYAAYRAIITIRFGDMPMLGALAAIGIFGGSLDFNSINWAHLTSSLGAVGTAVVLIAFLLGPFTKSAQFPFNDWLLTAMTGPTSVSALLHSATMVAAGVYIFMRLTLYLVGINYVAINMVYLFVLYLGLVTAILGAMFATSVNERKVILAGSTMSSLGLMMALTAASKFIPISVDALGYMLPIGVLVGFSYLIVHALSKASLFLVSGHLIHETHTRFNLGNWRLAEKLPAGFYSTLAAALALGGIPPFAAYWVHSAMDELMTEVGPVVGWGAYALLLLTSFVYVMFLARFMSLNFIKGDDPGEVEGHGGSVMAGAYTATATAALLVAIPVLMMSSPNVMLISGFDPVVFLISLAITVTFLAVAYKPRSASFALASPVFERRYYIQAFMDVVLAGFGRALTEFAMLFSRGFDWLFNNAVPRLFKATSNAIRGMQNGLVRNYVKAMLIVMTIMLFIIMMVMIYV</sequence>
<feature type="transmembrane region" description="Helical" evidence="5">
    <location>
        <begin position="6"/>
        <end position="30"/>
    </location>
</feature>
<keyword evidence="4 5" id="KW-0472">Membrane</keyword>
<dbReference type="GO" id="GO:0008137">
    <property type="term" value="F:NADH dehydrogenase (ubiquinone) activity"/>
    <property type="evidence" value="ECO:0007669"/>
    <property type="project" value="InterPro"/>
</dbReference>
<reference evidence="8" key="1">
    <citation type="journal article" date="2014" name="Int. J. Syst. Evol. Microbiol.">
        <title>Complete genome sequence of Corynebacterium casei LMG S-19264T (=DSM 44701T), isolated from a smear-ripened cheese.</title>
        <authorList>
            <consortium name="US DOE Joint Genome Institute (JGI-PGF)"/>
            <person name="Walter F."/>
            <person name="Albersmeier A."/>
            <person name="Kalinowski J."/>
            <person name="Ruckert C."/>
        </authorList>
    </citation>
    <scope>NUCLEOTIDE SEQUENCE</scope>
    <source>
        <strain evidence="8">JCM 10088</strain>
    </source>
</reference>
<feature type="transmembrane region" description="Helical" evidence="5">
    <location>
        <begin position="501"/>
        <end position="522"/>
    </location>
</feature>
<feature type="transmembrane region" description="Helical" evidence="5">
    <location>
        <begin position="95"/>
        <end position="115"/>
    </location>
</feature>
<gene>
    <name evidence="8" type="ORF">GCM10007981_00200</name>
</gene>
<dbReference type="OrthoDB" id="371891at2157"/>
<dbReference type="Gene3D" id="1.20.5.2700">
    <property type="match status" value="1"/>
</dbReference>
<feature type="transmembrane region" description="Helical" evidence="5">
    <location>
        <begin position="68"/>
        <end position="88"/>
    </location>
</feature>
<dbReference type="Pfam" id="PF00361">
    <property type="entry name" value="Proton_antipo_M"/>
    <property type="match status" value="1"/>
</dbReference>
<evidence type="ECO:0000256" key="5">
    <source>
        <dbReference type="SAM" id="Phobius"/>
    </source>
</evidence>
<evidence type="ECO:0000256" key="3">
    <source>
        <dbReference type="ARBA" id="ARBA00022989"/>
    </source>
</evidence>
<feature type="domain" description="NADH-Ubiquinone oxidoreductase (complex I) chain 5 N-terminal" evidence="7">
    <location>
        <begin position="73"/>
        <end position="120"/>
    </location>
</feature>
<feature type="transmembrane region" description="Helical" evidence="5">
    <location>
        <begin position="230"/>
        <end position="253"/>
    </location>
</feature>
<evidence type="ECO:0000259" key="7">
    <source>
        <dbReference type="Pfam" id="PF00662"/>
    </source>
</evidence>
<evidence type="ECO:0000313" key="9">
    <source>
        <dbReference type="Proteomes" id="UP000610960"/>
    </source>
</evidence>
<feature type="domain" description="NADH:quinone oxidoreductase/Mrp antiporter transmembrane" evidence="6">
    <location>
        <begin position="188"/>
        <end position="461"/>
    </location>
</feature>
<dbReference type="GO" id="GO:0016020">
    <property type="term" value="C:membrane"/>
    <property type="evidence" value="ECO:0007669"/>
    <property type="project" value="UniProtKB-SubCell"/>
</dbReference>
<accession>A0A830GRG3</accession>
<dbReference type="Proteomes" id="UP000610960">
    <property type="component" value="Unassembled WGS sequence"/>
</dbReference>
<evidence type="ECO:0000259" key="6">
    <source>
        <dbReference type="Pfam" id="PF00361"/>
    </source>
</evidence>